<evidence type="ECO:0000259" key="7">
    <source>
        <dbReference type="Pfam" id="PF02687"/>
    </source>
</evidence>
<dbReference type="PANTHER" id="PTHR46795">
    <property type="entry name" value="ABC TRANSPORTER PERMEASE-RELATED-RELATED"/>
    <property type="match status" value="1"/>
</dbReference>
<protein>
    <submittedName>
        <fullName evidence="8">ABC transporter permease</fullName>
    </submittedName>
</protein>
<accession>A0A9D1KZ19</accession>
<evidence type="ECO:0000313" key="9">
    <source>
        <dbReference type="Proteomes" id="UP000824175"/>
    </source>
</evidence>
<feature type="transmembrane region" description="Helical" evidence="6">
    <location>
        <begin position="517"/>
        <end position="542"/>
    </location>
</feature>
<evidence type="ECO:0000256" key="1">
    <source>
        <dbReference type="ARBA" id="ARBA00004651"/>
    </source>
</evidence>
<evidence type="ECO:0000256" key="4">
    <source>
        <dbReference type="ARBA" id="ARBA00022989"/>
    </source>
</evidence>
<keyword evidence="2" id="KW-1003">Cell membrane</keyword>
<gene>
    <name evidence="8" type="ORF">IAD15_03380</name>
</gene>
<comment type="caution">
    <text evidence="8">The sequence shown here is derived from an EMBL/GenBank/DDBJ whole genome shotgun (WGS) entry which is preliminary data.</text>
</comment>
<feature type="transmembrane region" description="Helical" evidence="6">
    <location>
        <begin position="181"/>
        <end position="205"/>
    </location>
</feature>
<dbReference type="InterPro" id="IPR052536">
    <property type="entry name" value="ABC-4_Integral_Memb_Prot"/>
</dbReference>
<dbReference type="EMBL" id="DVMJ01000023">
    <property type="protein sequence ID" value="HIU13093.1"/>
    <property type="molecule type" value="Genomic_DNA"/>
</dbReference>
<organism evidence="8 9">
    <name type="scientific">Candidatus Fimiplasma intestinipullorum</name>
    <dbReference type="NCBI Taxonomy" id="2840825"/>
    <lineage>
        <taxon>Bacteria</taxon>
        <taxon>Bacillati</taxon>
        <taxon>Bacillota</taxon>
        <taxon>Clostridia</taxon>
        <taxon>Eubacteriales</taxon>
        <taxon>Candidatus Fimiplasma</taxon>
    </lineage>
</organism>
<evidence type="ECO:0000256" key="6">
    <source>
        <dbReference type="SAM" id="Phobius"/>
    </source>
</evidence>
<dbReference type="Proteomes" id="UP000824175">
    <property type="component" value="Unassembled WGS sequence"/>
</dbReference>
<feature type="domain" description="ABC3 transporter permease C-terminal" evidence="7">
    <location>
        <begin position="433"/>
        <end position="544"/>
    </location>
</feature>
<feature type="transmembrane region" description="Helical" evidence="6">
    <location>
        <begin position="46"/>
        <end position="66"/>
    </location>
</feature>
<keyword evidence="5 6" id="KW-0472">Membrane</keyword>
<evidence type="ECO:0000256" key="5">
    <source>
        <dbReference type="ARBA" id="ARBA00023136"/>
    </source>
</evidence>
<evidence type="ECO:0000256" key="3">
    <source>
        <dbReference type="ARBA" id="ARBA00022692"/>
    </source>
</evidence>
<dbReference type="PANTHER" id="PTHR46795:SF3">
    <property type="entry name" value="ABC TRANSPORTER PERMEASE"/>
    <property type="match status" value="1"/>
</dbReference>
<evidence type="ECO:0000256" key="2">
    <source>
        <dbReference type="ARBA" id="ARBA00022475"/>
    </source>
</evidence>
<evidence type="ECO:0000313" key="8">
    <source>
        <dbReference type="EMBL" id="HIU13093.1"/>
    </source>
</evidence>
<reference evidence="8" key="1">
    <citation type="submission" date="2020-10" db="EMBL/GenBank/DDBJ databases">
        <authorList>
            <person name="Gilroy R."/>
        </authorList>
    </citation>
    <scope>NUCLEOTIDE SEQUENCE</scope>
    <source>
        <strain evidence="8">CHK195-11698</strain>
    </source>
</reference>
<dbReference type="AlphaFoldDB" id="A0A9D1KZ19"/>
<dbReference type="Pfam" id="PF02687">
    <property type="entry name" value="FtsX"/>
    <property type="match status" value="1"/>
</dbReference>
<sequence length="553" mass="62304">MVYESLLTLLVSLTCGLLLGMALNKVMFLVIVKLLNGTVQFGFDFSFSAVVSTILLFTFIFFVNYLNALRVVHLASPVELLHRSHYGQKEPKSKWLMTLIGIVCLGIGYYISLTTTNPLGAFGMFCIAVLLVMLGTYLLFTAGSITLLQFLKHRKKYYYQTSHFISISGLLYRMKQNAAGLSNICILSTMVLVILSTTCSLWFGIEDSLYRRYPSEFVLTMNDDELTDARLAVVDDILAGEHLSVDKTTYHYLAFTGMLDGSHFATDRSEFSMNQISRIYNLFLVDLKDYNAAMGTNAYLADNEILLYCNRGHYGPDTLDISDYHFIVKEKLDHFIDNGNAAADIATTLFIVVPDQSIIDALYTYQLTAYGENASQIQLYEGFDTQLDDEANLALYDKLTAALGDSEGDIVESRTQSRQSYISLYGGLLFIGIFLSVLFIMATIIIIYYKQITEGMEDRDHYIIMQKVGMDQSMVKKAIHSQILTVFFLPLVVALIHLLFAFPIIKGLLLLFSFSNTTLYLQCALICFVIFALAYTGIYALTSKTYYHIVKMN</sequence>
<feature type="transmembrane region" description="Helical" evidence="6">
    <location>
        <begin position="95"/>
        <end position="113"/>
    </location>
</feature>
<proteinExistence type="predicted"/>
<name>A0A9D1KZ19_9FIRM</name>
<keyword evidence="4 6" id="KW-1133">Transmembrane helix</keyword>
<feature type="transmembrane region" description="Helical" evidence="6">
    <location>
        <begin position="119"/>
        <end position="148"/>
    </location>
</feature>
<reference evidence="8" key="2">
    <citation type="journal article" date="2021" name="PeerJ">
        <title>Extensive microbial diversity within the chicken gut microbiome revealed by metagenomics and culture.</title>
        <authorList>
            <person name="Gilroy R."/>
            <person name="Ravi A."/>
            <person name="Getino M."/>
            <person name="Pursley I."/>
            <person name="Horton D.L."/>
            <person name="Alikhan N.F."/>
            <person name="Baker D."/>
            <person name="Gharbi K."/>
            <person name="Hall N."/>
            <person name="Watson M."/>
            <person name="Adriaenssens E.M."/>
            <person name="Foster-Nyarko E."/>
            <person name="Jarju S."/>
            <person name="Secka A."/>
            <person name="Antonio M."/>
            <person name="Oren A."/>
            <person name="Chaudhuri R.R."/>
            <person name="La Ragione R."/>
            <person name="Hildebrand F."/>
            <person name="Pallen M.J."/>
        </authorList>
    </citation>
    <scope>NUCLEOTIDE SEQUENCE</scope>
    <source>
        <strain evidence="8">CHK195-11698</strain>
    </source>
</reference>
<dbReference type="InterPro" id="IPR003838">
    <property type="entry name" value="ABC3_permease_C"/>
</dbReference>
<comment type="subcellular location">
    <subcellularLocation>
        <location evidence="1">Cell membrane</location>
        <topology evidence="1">Multi-pass membrane protein</topology>
    </subcellularLocation>
</comment>
<feature type="transmembrane region" description="Helical" evidence="6">
    <location>
        <begin position="483"/>
        <end position="505"/>
    </location>
</feature>
<keyword evidence="3 6" id="KW-0812">Transmembrane</keyword>
<feature type="transmembrane region" description="Helical" evidence="6">
    <location>
        <begin position="424"/>
        <end position="449"/>
    </location>
</feature>